<dbReference type="EMBL" id="FZMO01000268">
    <property type="protein sequence ID" value="SNQ49492.1"/>
    <property type="molecule type" value="Genomic_DNA"/>
</dbReference>
<keyword evidence="3" id="KW-1185">Reference proteome</keyword>
<reference evidence="2 3" key="1">
    <citation type="submission" date="2017-06" db="EMBL/GenBank/DDBJ databases">
        <authorList>
            <person name="Kim H.J."/>
            <person name="Triplett B.A."/>
        </authorList>
    </citation>
    <scope>NUCLEOTIDE SEQUENCE [LARGE SCALE GENOMIC DNA]</scope>
    <source>
        <strain evidence="2">FRACA_ARgP5</strain>
    </source>
</reference>
<dbReference type="InterPro" id="IPR045608">
    <property type="entry name" value="Trypco2"/>
</dbReference>
<evidence type="ECO:0000313" key="2">
    <source>
        <dbReference type="EMBL" id="SNQ49492.1"/>
    </source>
</evidence>
<organism evidence="2 3">
    <name type="scientific">Frankia canadensis</name>
    <dbReference type="NCBI Taxonomy" id="1836972"/>
    <lineage>
        <taxon>Bacteria</taxon>
        <taxon>Bacillati</taxon>
        <taxon>Actinomycetota</taxon>
        <taxon>Actinomycetes</taxon>
        <taxon>Frankiales</taxon>
        <taxon>Frankiaceae</taxon>
        <taxon>Frankia</taxon>
    </lineage>
</organism>
<name>A0A2I2KV09_9ACTN</name>
<sequence length="107" mass="11204">MIGDVVTDEPWVGLAEAVGALRAELEAAADAAGDHPRFRFEVEPVELEFALEVRRDGAGEAGVRFGVVTLGGKGGVSAASTHRLKLVLKPQDGATGGPARIRDRERG</sequence>
<feature type="domain" description="Trypsin-co-occurring" evidence="1">
    <location>
        <begin position="12"/>
        <end position="90"/>
    </location>
</feature>
<protein>
    <recommendedName>
        <fullName evidence="1">Trypsin-co-occurring domain-containing protein</fullName>
    </recommendedName>
</protein>
<accession>A0A2I2KV09</accession>
<evidence type="ECO:0000313" key="3">
    <source>
        <dbReference type="Proteomes" id="UP000234331"/>
    </source>
</evidence>
<gene>
    <name evidence="2" type="ORF">FRACA_340002</name>
</gene>
<dbReference type="Pfam" id="PF19631">
    <property type="entry name" value="Trypco2"/>
    <property type="match status" value="1"/>
</dbReference>
<dbReference type="Proteomes" id="UP000234331">
    <property type="component" value="Unassembled WGS sequence"/>
</dbReference>
<proteinExistence type="predicted"/>
<evidence type="ECO:0000259" key="1">
    <source>
        <dbReference type="Pfam" id="PF19631"/>
    </source>
</evidence>
<dbReference type="AlphaFoldDB" id="A0A2I2KV09"/>